<protein>
    <recommendedName>
        <fullName evidence="3">IrrE N-terminal-like domain-containing protein</fullName>
    </recommendedName>
</protein>
<gene>
    <name evidence="1" type="ORF">EA26_10075</name>
</gene>
<dbReference type="eggNOG" id="ENOG5032SRI">
    <property type="taxonomic scope" value="Bacteria"/>
</dbReference>
<name>A0A099LW10_9VIBR</name>
<evidence type="ECO:0008006" key="3">
    <source>
        <dbReference type="Google" id="ProtNLM"/>
    </source>
</evidence>
<dbReference type="STRING" id="29495.EA26_10075"/>
<dbReference type="AlphaFoldDB" id="A0A099LW10"/>
<proteinExistence type="predicted"/>
<dbReference type="RefSeq" id="WP_039427175.1">
    <property type="nucleotide sequence ID" value="NZ_CP061844.1"/>
</dbReference>
<dbReference type="GeneID" id="43683524"/>
<dbReference type="Proteomes" id="UP000029994">
    <property type="component" value="Unassembled WGS sequence"/>
</dbReference>
<sequence>MDRVIAEKIMDFLTQIGVPFERASIEQKTFLPGLHLHHGVLQIDLDKLAFAGDILHEAGHIAVCEPQERQFLHGDIYKNGLLNGRESQRMHGEEMAATAWAVAAVTHLELPLNLVFHEEGYRGGSNSLIDAFSQGKGFGFPLLVAWEMADSEKGYPYMQKWIREMSWL</sequence>
<reference evidence="1 2" key="1">
    <citation type="submission" date="2014-04" db="EMBL/GenBank/DDBJ databases">
        <title>Genome sequencing of Vibrio navarrensis strains.</title>
        <authorList>
            <person name="Gladney L.M."/>
            <person name="Katz L.S."/>
            <person name="Marino-Ramirez L."/>
            <person name="Jordan I.K."/>
        </authorList>
    </citation>
    <scope>NUCLEOTIDE SEQUENCE [LARGE SCALE GENOMIC DNA]</scope>
    <source>
        <strain evidence="1 2">ATCC 51183</strain>
    </source>
</reference>
<evidence type="ECO:0000313" key="1">
    <source>
        <dbReference type="EMBL" id="KGK11631.1"/>
    </source>
</evidence>
<accession>A0A099LW10</accession>
<evidence type="ECO:0000313" key="2">
    <source>
        <dbReference type="Proteomes" id="UP000029994"/>
    </source>
</evidence>
<comment type="caution">
    <text evidence="1">The sequence shown here is derived from an EMBL/GenBank/DDBJ whole genome shotgun (WGS) entry which is preliminary data.</text>
</comment>
<keyword evidence="2" id="KW-1185">Reference proteome</keyword>
<organism evidence="1 2">
    <name type="scientific">Vibrio navarrensis</name>
    <dbReference type="NCBI Taxonomy" id="29495"/>
    <lineage>
        <taxon>Bacteria</taxon>
        <taxon>Pseudomonadati</taxon>
        <taxon>Pseudomonadota</taxon>
        <taxon>Gammaproteobacteria</taxon>
        <taxon>Vibrionales</taxon>
        <taxon>Vibrionaceae</taxon>
        <taxon>Vibrio</taxon>
    </lineage>
</organism>
<dbReference type="EMBL" id="JMCG01000001">
    <property type="protein sequence ID" value="KGK11631.1"/>
    <property type="molecule type" value="Genomic_DNA"/>
</dbReference>